<gene>
    <name evidence="2" type="ORF">HD599_001915</name>
</gene>
<dbReference type="InterPro" id="IPR014710">
    <property type="entry name" value="RmlC-like_jellyroll"/>
</dbReference>
<comment type="caution">
    <text evidence="2">The sequence shown here is derived from an EMBL/GenBank/DDBJ whole genome shotgun (WGS) entry which is preliminary data.</text>
</comment>
<sequence>MSGWPPLDPVAALAVPVDLQPVPTERVLDGAPTAGLVVLGEFEGLEYGVWEMSPGSMSDVENAEFFVVLAGAASVEFIDTETTVQLVPGSVLTLEAGARTIWTVTQSLRKVWVGV</sequence>
<reference evidence="2 3" key="1">
    <citation type="submission" date="2020-08" db="EMBL/GenBank/DDBJ databases">
        <title>Sequencing the genomes of 1000 actinobacteria strains.</title>
        <authorList>
            <person name="Klenk H.-P."/>
        </authorList>
    </citation>
    <scope>NUCLEOTIDE SEQUENCE [LARGE SCALE GENOMIC DNA]</scope>
    <source>
        <strain evidence="2 3">DSM 105784</strain>
    </source>
</reference>
<dbReference type="AlphaFoldDB" id="A0A841ANR0"/>
<dbReference type="SUPFAM" id="SSF51182">
    <property type="entry name" value="RmlC-like cupins"/>
    <property type="match status" value="1"/>
</dbReference>
<dbReference type="InterPro" id="IPR011051">
    <property type="entry name" value="RmlC_Cupin_sf"/>
</dbReference>
<dbReference type="Pfam" id="PF05899">
    <property type="entry name" value="Cupin_3"/>
    <property type="match status" value="1"/>
</dbReference>
<organism evidence="2 3">
    <name type="scientific">Conyzicola lurida</name>
    <dbReference type="NCBI Taxonomy" id="1172621"/>
    <lineage>
        <taxon>Bacteria</taxon>
        <taxon>Bacillati</taxon>
        <taxon>Actinomycetota</taxon>
        <taxon>Actinomycetes</taxon>
        <taxon>Micrococcales</taxon>
        <taxon>Microbacteriaceae</taxon>
        <taxon>Conyzicola</taxon>
    </lineage>
</organism>
<dbReference type="Proteomes" id="UP000536685">
    <property type="component" value="Unassembled WGS sequence"/>
</dbReference>
<feature type="domain" description="(S)-ureidoglycine aminohydrolase cupin" evidence="1">
    <location>
        <begin position="46"/>
        <end position="111"/>
    </location>
</feature>
<proteinExistence type="predicted"/>
<name>A0A841ANR0_9MICO</name>
<keyword evidence="3" id="KW-1185">Reference proteome</keyword>
<evidence type="ECO:0000313" key="2">
    <source>
        <dbReference type="EMBL" id="MBB5843592.1"/>
    </source>
</evidence>
<evidence type="ECO:0000313" key="3">
    <source>
        <dbReference type="Proteomes" id="UP000536685"/>
    </source>
</evidence>
<dbReference type="InterPro" id="IPR008579">
    <property type="entry name" value="UGlyAH_Cupin_dom"/>
</dbReference>
<accession>A0A841ANR0</accession>
<evidence type="ECO:0000259" key="1">
    <source>
        <dbReference type="Pfam" id="PF05899"/>
    </source>
</evidence>
<dbReference type="EMBL" id="JACHMJ010000001">
    <property type="protein sequence ID" value="MBB5843592.1"/>
    <property type="molecule type" value="Genomic_DNA"/>
</dbReference>
<protein>
    <submittedName>
        <fullName evidence="2">Putative cupin superfamily protein</fullName>
    </submittedName>
</protein>
<dbReference type="RefSeq" id="WP_343061996.1">
    <property type="nucleotide sequence ID" value="NZ_JACHMJ010000001.1"/>
</dbReference>
<dbReference type="Gene3D" id="2.60.120.10">
    <property type="entry name" value="Jelly Rolls"/>
    <property type="match status" value="1"/>
</dbReference>